<accession>A0A1C5K6X7</accession>
<dbReference type="InterPro" id="IPR039261">
    <property type="entry name" value="FNR_nucleotide-bd"/>
</dbReference>
<proteinExistence type="predicted"/>
<dbReference type="GO" id="GO:0016491">
    <property type="term" value="F:oxidoreductase activity"/>
    <property type="evidence" value="ECO:0007669"/>
    <property type="project" value="InterPro"/>
</dbReference>
<dbReference type="STRING" id="745366.GA0070213_1211"/>
<gene>
    <name evidence="3" type="ORF">GA0070213_1211</name>
</gene>
<dbReference type="SUPFAM" id="SSF52343">
    <property type="entry name" value="Ferredoxin reductase-like, C-terminal NADP-linked domain"/>
    <property type="match status" value="1"/>
</dbReference>
<dbReference type="EMBL" id="FMDM01000021">
    <property type="protein sequence ID" value="SCG78371.1"/>
    <property type="molecule type" value="Genomic_DNA"/>
</dbReference>
<dbReference type="PRINTS" id="PR00410">
    <property type="entry name" value="PHEHYDRXLASE"/>
</dbReference>
<dbReference type="AlphaFoldDB" id="A0A1C5K6X7"/>
<name>A0A1C5K6X7_9ACTN</name>
<reference evidence="4" key="1">
    <citation type="submission" date="2016-06" db="EMBL/GenBank/DDBJ databases">
        <authorList>
            <person name="Varghese N."/>
            <person name="Submissions Spin"/>
        </authorList>
    </citation>
    <scope>NUCLEOTIDE SEQUENCE [LARGE SCALE GENOMIC DNA]</scope>
    <source>
        <strain evidence="4">DSM 45647</strain>
    </source>
</reference>
<feature type="domain" description="Oxidoreductase FAD/NAD(P)-binding" evidence="2">
    <location>
        <begin position="34"/>
        <end position="135"/>
    </location>
</feature>
<sequence length="156" mass="16554">SHSLVHEVRPGELLHLGAPHDSGLELTHAGDLLLVAGGTGLAPLRALTEQVAAAPEGRRVTLIVGTRTFTDLYDAIALDTLQQAHDWLRIVPAFSADPEAPPAEQGTAIALATYHHRPGQHVHACGPPAMLAAARRWLSTADVPADHQHLPTIGQR</sequence>
<comment type="cofactor">
    <cofactor evidence="1">
        <name>FAD</name>
        <dbReference type="ChEBI" id="CHEBI:57692"/>
    </cofactor>
</comment>
<feature type="non-terminal residue" evidence="3">
    <location>
        <position position="1"/>
    </location>
</feature>
<evidence type="ECO:0000313" key="4">
    <source>
        <dbReference type="Proteomes" id="UP000199360"/>
    </source>
</evidence>
<evidence type="ECO:0000259" key="2">
    <source>
        <dbReference type="Pfam" id="PF00175"/>
    </source>
</evidence>
<dbReference type="InterPro" id="IPR001433">
    <property type="entry name" value="OxRdtase_FAD/NAD-bd"/>
</dbReference>
<keyword evidence="4" id="KW-1185">Reference proteome</keyword>
<protein>
    <submittedName>
        <fullName evidence="3">Oxidoreductase NAD-binding domain-containing protein</fullName>
    </submittedName>
</protein>
<dbReference type="PANTHER" id="PTHR47354:SF5">
    <property type="entry name" value="PROTEIN RFBI"/>
    <property type="match status" value="1"/>
</dbReference>
<organism evidence="3 4">
    <name type="scientific">Micromonospora humi</name>
    <dbReference type="NCBI Taxonomy" id="745366"/>
    <lineage>
        <taxon>Bacteria</taxon>
        <taxon>Bacillati</taxon>
        <taxon>Actinomycetota</taxon>
        <taxon>Actinomycetes</taxon>
        <taxon>Micromonosporales</taxon>
        <taxon>Micromonosporaceae</taxon>
        <taxon>Micromonospora</taxon>
    </lineage>
</organism>
<evidence type="ECO:0000313" key="3">
    <source>
        <dbReference type="EMBL" id="SCG78371.1"/>
    </source>
</evidence>
<dbReference type="InterPro" id="IPR050415">
    <property type="entry name" value="MRET"/>
</dbReference>
<dbReference type="Pfam" id="PF00175">
    <property type="entry name" value="NAD_binding_1"/>
    <property type="match status" value="1"/>
</dbReference>
<evidence type="ECO:0000256" key="1">
    <source>
        <dbReference type="ARBA" id="ARBA00001974"/>
    </source>
</evidence>
<dbReference type="Gene3D" id="3.40.50.80">
    <property type="entry name" value="Nucleotide-binding domain of ferredoxin-NADP reductase (FNR) module"/>
    <property type="match status" value="1"/>
</dbReference>
<dbReference type="PANTHER" id="PTHR47354">
    <property type="entry name" value="NADH OXIDOREDUCTASE HCR"/>
    <property type="match status" value="1"/>
</dbReference>
<dbReference type="Proteomes" id="UP000199360">
    <property type="component" value="Unassembled WGS sequence"/>
</dbReference>